<proteinExistence type="predicted"/>
<gene>
    <name evidence="1" type="ORF">CBOVIS_LOCUS4121</name>
</gene>
<evidence type="ECO:0000313" key="2">
    <source>
        <dbReference type="Proteomes" id="UP000494206"/>
    </source>
</evidence>
<dbReference type="Proteomes" id="UP000494206">
    <property type="component" value="Unassembled WGS sequence"/>
</dbReference>
<dbReference type="AlphaFoldDB" id="A0A8S1EJQ3"/>
<keyword evidence="2" id="KW-1185">Reference proteome</keyword>
<name>A0A8S1EJQ3_9PELO</name>
<organism evidence="1 2">
    <name type="scientific">Caenorhabditis bovis</name>
    <dbReference type="NCBI Taxonomy" id="2654633"/>
    <lineage>
        <taxon>Eukaryota</taxon>
        <taxon>Metazoa</taxon>
        <taxon>Ecdysozoa</taxon>
        <taxon>Nematoda</taxon>
        <taxon>Chromadorea</taxon>
        <taxon>Rhabditida</taxon>
        <taxon>Rhabditina</taxon>
        <taxon>Rhabditomorpha</taxon>
        <taxon>Rhabditoidea</taxon>
        <taxon>Rhabditidae</taxon>
        <taxon>Peloderinae</taxon>
        <taxon>Caenorhabditis</taxon>
    </lineage>
</organism>
<comment type="caution">
    <text evidence="1">The sequence shown here is derived from an EMBL/GenBank/DDBJ whole genome shotgun (WGS) entry which is preliminary data.</text>
</comment>
<sequence>MKEIPDYIKNECVFVLKANEYDKKLAKKPNEAQAINYYVESGDESDDESELIENRAIRTRARFDEEFITKQNFKAWIGERMVRKEKNEKTGKIETQLRRRFSTIPAKK</sequence>
<reference evidence="1 2" key="1">
    <citation type="submission" date="2020-04" db="EMBL/GenBank/DDBJ databases">
        <authorList>
            <person name="Laetsch R D."/>
            <person name="Stevens L."/>
            <person name="Kumar S."/>
            <person name="Blaxter L. M."/>
        </authorList>
    </citation>
    <scope>NUCLEOTIDE SEQUENCE [LARGE SCALE GENOMIC DNA]</scope>
</reference>
<accession>A0A8S1EJQ3</accession>
<dbReference type="EMBL" id="CADEPM010000003">
    <property type="protein sequence ID" value="CAB3401366.1"/>
    <property type="molecule type" value="Genomic_DNA"/>
</dbReference>
<protein>
    <submittedName>
        <fullName evidence="1">Uncharacterized protein</fullName>
    </submittedName>
</protein>
<evidence type="ECO:0000313" key="1">
    <source>
        <dbReference type="EMBL" id="CAB3401366.1"/>
    </source>
</evidence>